<protein>
    <submittedName>
        <fullName evidence="1">Uncharacterized protein</fullName>
    </submittedName>
</protein>
<dbReference type="Proteomes" id="UP000054928">
    <property type="component" value="Unassembled WGS sequence"/>
</dbReference>
<reference evidence="2" key="1">
    <citation type="submission" date="2014-09" db="EMBL/GenBank/DDBJ databases">
        <authorList>
            <person name="Sharma Rahul"/>
            <person name="Thines Marco"/>
        </authorList>
    </citation>
    <scope>NUCLEOTIDE SEQUENCE [LARGE SCALE GENOMIC DNA]</scope>
</reference>
<proteinExistence type="predicted"/>
<evidence type="ECO:0000313" key="2">
    <source>
        <dbReference type="Proteomes" id="UP000054928"/>
    </source>
</evidence>
<evidence type="ECO:0000313" key="1">
    <source>
        <dbReference type="EMBL" id="CEG38647.1"/>
    </source>
</evidence>
<dbReference type="RefSeq" id="XP_024575016.1">
    <property type="nucleotide sequence ID" value="XM_024724106.1"/>
</dbReference>
<dbReference type="EMBL" id="CCYD01000322">
    <property type="protein sequence ID" value="CEG38647.1"/>
    <property type="molecule type" value="Genomic_DNA"/>
</dbReference>
<dbReference type="AlphaFoldDB" id="A0A0P1ADU3"/>
<accession>A0A0P1ADU3</accession>
<keyword evidence="2" id="KW-1185">Reference proteome</keyword>
<name>A0A0P1ADU3_PLAHL</name>
<sequence>MRLHPQQHAKLPLMTKCKCMSGDIRDAKPRGARNSLAFVRIQDQKIVNVVPTISKQHLIGLNSILIDEDGLKGTRRHRDAQPRPDKKHRHEVDLVLHTKHLNDLFLMSLCAEKAKVRLLQKSSSQISSPPYCGYLPNGN</sequence>
<dbReference type="GeneID" id="36403763"/>
<organism evidence="1 2">
    <name type="scientific">Plasmopara halstedii</name>
    <name type="common">Downy mildew of sunflower</name>
    <dbReference type="NCBI Taxonomy" id="4781"/>
    <lineage>
        <taxon>Eukaryota</taxon>
        <taxon>Sar</taxon>
        <taxon>Stramenopiles</taxon>
        <taxon>Oomycota</taxon>
        <taxon>Peronosporomycetes</taxon>
        <taxon>Peronosporales</taxon>
        <taxon>Peronosporaceae</taxon>
        <taxon>Plasmopara</taxon>
    </lineage>
</organism>